<dbReference type="Proteomes" id="UP001497623">
    <property type="component" value="Unassembled WGS sequence"/>
</dbReference>
<evidence type="ECO:0000256" key="1">
    <source>
        <dbReference type="SAM" id="MobiDB-lite"/>
    </source>
</evidence>
<protein>
    <submittedName>
        <fullName evidence="2">Uncharacterized protein</fullName>
    </submittedName>
</protein>
<name>A0AAV2RZ52_MEGNR</name>
<proteinExistence type="predicted"/>
<organism evidence="2 3">
    <name type="scientific">Meganyctiphanes norvegica</name>
    <name type="common">Northern krill</name>
    <name type="synonym">Thysanopoda norvegica</name>
    <dbReference type="NCBI Taxonomy" id="48144"/>
    <lineage>
        <taxon>Eukaryota</taxon>
        <taxon>Metazoa</taxon>
        <taxon>Ecdysozoa</taxon>
        <taxon>Arthropoda</taxon>
        <taxon>Crustacea</taxon>
        <taxon>Multicrustacea</taxon>
        <taxon>Malacostraca</taxon>
        <taxon>Eumalacostraca</taxon>
        <taxon>Eucarida</taxon>
        <taxon>Euphausiacea</taxon>
        <taxon>Euphausiidae</taxon>
        <taxon>Meganyctiphanes</taxon>
    </lineage>
</organism>
<dbReference type="AlphaFoldDB" id="A0AAV2RZ52"/>
<feature type="region of interest" description="Disordered" evidence="1">
    <location>
        <begin position="87"/>
        <end position="107"/>
    </location>
</feature>
<dbReference type="EMBL" id="CAXKWB010035494">
    <property type="protein sequence ID" value="CAL4146599.1"/>
    <property type="molecule type" value="Genomic_DNA"/>
</dbReference>
<evidence type="ECO:0000313" key="2">
    <source>
        <dbReference type="EMBL" id="CAL4146599.1"/>
    </source>
</evidence>
<keyword evidence="3" id="KW-1185">Reference proteome</keyword>
<gene>
    <name evidence="2" type="ORF">MNOR_LOCUS29891</name>
</gene>
<feature type="compositionally biased region" description="Polar residues" evidence="1">
    <location>
        <begin position="90"/>
        <end position="104"/>
    </location>
</feature>
<comment type="caution">
    <text evidence="2">The sequence shown here is derived from an EMBL/GenBank/DDBJ whole genome shotgun (WGS) entry which is preliminary data.</text>
</comment>
<feature type="compositionally biased region" description="Polar residues" evidence="1">
    <location>
        <begin position="11"/>
        <end position="21"/>
    </location>
</feature>
<accession>A0AAV2RZ52</accession>
<sequence length="152" mass="17799">MKQAATKKSLFENQPGDNKNNGDGPMQYAPGPNKQHFNRDSSKEISPPYMSWNNELRHHSQNYINNNNYQRELQRDKSNNVEAGYLGWDSQKSQSRPSFHVNSPQRHKKINKVSYQVSDENEVIEEKAVYEDNFQVYHSVAHKKKIKCLEIF</sequence>
<evidence type="ECO:0000313" key="3">
    <source>
        <dbReference type="Proteomes" id="UP001497623"/>
    </source>
</evidence>
<reference evidence="2 3" key="1">
    <citation type="submission" date="2024-05" db="EMBL/GenBank/DDBJ databases">
        <authorList>
            <person name="Wallberg A."/>
        </authorList>
    </citation>
    <scope>NUCLEOTIDE SEQUENCE [LARGE SCALE GENOMIC DNA]</scope>
</reference>
<feature type="region of interest" description="Disordered" evidence="1">
    <location>
        <begin position="1"/>
        <end position="53"/>
    </location>
</feature>